<proteinExistence type="predicted"/>
<keyword evidence="1" id="KW-0175">Coiled coil</keyword>
<feature type="compositionally biased region" description="Basic and acidic residues" evidence="2">
    <location>
        <begin position="183"/>
        <end position="192"/>
    </location>
</feature>
<sequence>MSSLNSSIQERREVLINSIQRKKEEEEAQYVLSGDSGNKDTEKPESLVNEVQDSIHALVRLGYNFDTISRGSKVNRSFLEQAFQELGYCKLKPDLDIITSSDEDDEKSSIPENDKKSIQVEIQLFMIRVQLEINKLTTMLDQEEDETRLRDTSLRDSLQEKRENILESLDGLFNKLAEKEYEMNTRQKRQNELDSQEELEQLKHASDSNAGERIPGTLVDSGFIKIARSTAQDFQPYHSVVSNSRG</sequence>
<feature type="region of interest" description="Disordered" evidence="2">
    <location>
        <begin position="25"/>
        <end position="44"/>
    </location>
</feature>
<feature type="region of interest" description="Disordered" evidence="2">
    <location>
        <begin position="183"/>
        <end position="215"/>
    </location>
</feature>
<keyword evidence="4" id="KW-1185">Reference proteome</keyword>
<dbReference type="EMBL" id="BIMX01000011">
    <property type="protein sequence ID" value="GCE99572.1"/>
    <property type="molecule type" value="Genomic_DNA"/>
</dbReference>
<protein>
    <submittedName>
        <fullName evidence="3">Uncharacterized protein</fullName>
    </submittedName>
</protein>
<name>A0A4C2EB70_9SACH</name>
<comment type="caution">
    <text evidence="3">The sequence shown here is derived from an EMBL/GenBank/DDBJ whole genome shotgun (WGS) entry which is preliminary data.</text>
</comment>
<evidence type="ECO:0000313" key="3">
    <source>
        <dbReference type="EMBL" id="GCE99572.1"/>
    </source>
</evidence>
<feature type="coiled-coil region" evidence="1">
    <location>
        <begin position="126"/>
        <end position="175"/>
    </location>
</feature>
<evidence type="ECO:0000256" key="1">
    <source>
        <dbReference type="SAM" id="Coils"/>
    </source>
</evidence>
<evidence type="ECO:0000256" key="2">
    <source>
        <dbReference type="SAM" id="MobiDB-lite"/>
    </source>
</evidence>
<dbReference type="AlphaFoldDB" id="A0A4C2EB70"/>
<gene>
    <name evidence="3" type="ORF">ZYGM_002420</name>
</gene>
<dbReference type="OrthoDB" id="4066368at2759"/>
<evidence type="ECO:0000313" key="4">
    <source>
        <dbReference type="Proteomes" id="UP000301737"/>
    </source>
</evidence>
<reference evidence="3 4" key="1">
    <citation type="submission" date="2019-01" db="EMBL/GenBank/DDBJ databases">
        <title>Draft Genome Sequencing of Zygosaccharomyces mellis Ca-7.</title>
        <authorList>
            <person name="Shiwa Y."/>
            <person name="Kanesaki Y."/>
            <person name="Ishige T."/>
            <person name="Mura K."/>
            <person name="Hori T."/>
            <person name="Tamura T."/>
        </authorList>
    </citation>
    <scope>NUCLEOTIDE SEQUENCE [LARGE SCALE GENOMIC DNA]</scope>
    <source>
        <strain evidence="3 4">Ca-7</strain>
    </source>
</reference>
<dbReference type="Proteomes" id="UP000301737">
    <property type="component" value="Unassembled WGS sequence"/>
</dbReference>
<organism evidence="3 4">
    <name type="scientific">Zygosaccharomyces mellis</name>
    <dbReference type="NCBI Taxonomy" id="42258"/>
    <lineage>
        <taxon>Eukaryota</taxon>
        <taxon>Fungi</taxon>
        <taxon>Dikarya</taxon>
        <taxon>Ascomycota</taxon>
        <taxon>Saccharomycotina</taxon>
        <taxon>Saccharomycetes</taxon>
        <taxon>Saccharomycetales</taxon>
        <taxon>Saccharomycetaceae</taxon>
        <taxon>Zygosaccharomyces</taxon>
    </lineage>
</organism>
<accession>A0A4C2EB70</accession>